<organism evidence="3 4">
    <name type="scientific">Eubacterium maltosivorans</name>
    <dbReference type="NCBI Taxonomy" id="2041044"/>
    <lineage>
        <taxon>Bacteria</taxon>
        <taxon>Bacillati</taxon>
        <taxon>Bacillota</taxon>
        <taxon>Clostridia</taxon>
        <taxon>Eubacteriales</taxon>
        <taxon>Eubacteriaceae</taxon>
        <taxon>Eubacterium</taxon>
    </lineage>
</organism>
<dbReference type="InterPro" id="IPR026893">
    <property type="entry name" value="Tyr/Ser_Pase_IphP-type"/>
</dbReference>
<evidence type="ECO:0000313" key="3">
    <source>
        <dbReference type="EMBL" id="QCT73308.1"/>
    </source>
</evidence>
<evidence type="ECO:0000259" key="2">
    <source>
        <dbReference type="PROSITE" id="PS50056"/>
    </source>
</evidence>
<accession>A0A4P9CCE5</accession>
<evidence type="ECO:0000256" key="1">
    <source>
        <dbReference type="ARBA" id="ARBA00009580"/>
    </source>
</evidence>
<dbReference type="PANTHER" id="PTHR31126">
    <property type="entry name" value="TYROSINE-PROTEIN PHOSPHATASE"/>
    <property type="match status" value="1"/>
</dbReference>
<sequence>MKKFVGIGALIAAAAAVPYLIHKKRQKKLQAEDFNQGDSLPLPEKNPLETDFKDEDHLIFCDESNLGKRLIQLENSINIRDIGGYTGLDGRKTKWRKVIRSEELAHLSDKDVEYFEELGLKHVFDFRDAPKAKAMPDKLPSTADYKNIPVLKNIPFSHNEINFTAPDGIDQFMRKIYRYQVENAAPLYAEILKVMTDPGEYPILYHCTNGKDRTGFMTALILLICGVPEETIISDYSLTNLTFDEAFEVLGTIMADEMNEAKGVSKDQLKDFFGVKPEWLKIQLNYIKENYENVDAYLLDKTDLTKEDLDKIRENMLEAPSV</sequence>
<evidence type="ECO:0000313" key="4">
    <source>
        <dbReference type="Proteomes" id="UP000218387"/>
    </source>
</evidence>
<comment type="similarity">
    <text evidence="1">Belongs to the protein-tyrosine phosphatase family.</text>
</comment>
<dbReference type="InterPro" id="IPR029021">
    <property type="entry name" value="Prot-tyrosine_phosphatase-like"/>
</dbReference>
<protein>
    <submittedName>
        <fullName evidence="3">Protein-tyrosine-phosphatase</fullName>
    </submittedName>
</protein>
<name>A0A4P9CCE5_EUBML</name>
<dbReference type="PROSITE" id="PS50056">
    <property type="entry name" value="TYR_PHOSPHATASE_2"/>
    <property type="match status" value="1"/>
</dbReference>
<reference evidence="3 4" key="1">
    <citation type="submission" date="2018-05" db="EMBL/GenBank/DDBJ databases">
        <title>Genome comparison of Eubacterium sp.</title>
        <authorList>
            <person name="Feng Y."/>
            <person name="Sanchez-Andrea I."/>
            <person name="Stams A.J.M."/>
            <person name="De Vos W.M."/>
        </authorList>
    </citation>
    <scope>NUCLEOTIDE SEQUENCE [LARGE SCALE GENOMIC DNA]</scope>
    <source>
        <strain evidence="3 4">YI</strain>
    </source>
</reference>
<dbReference type="Pfam" id="PF13350">
    <property type="entry name" value="Y_phosphatase3"/>
    <property type="match status" value="1"/>
</dbReference>
<dbReference type="GO" id="GO:0004721">
    <property type="term" value="F:phosphoprotein phosphatase activity"/>
    <property type="evidence" value="ECO:0007669"/>
    <property type="project" value="InterPro"/>
</dbReference>
<dbReference type="SUPFAM" id="SSF52799">
    <property type="entry name" value="(Phosphotyrosine protein) phosphatases II"/>
    <property type="match status" value="1"/>
</dbReference>
<dbReference type="InterPro" id="IPR000387">
    <property type="entry name" value="Tyr_Pase_dom"/>
</dbReference>
<feature type="domain" description="Tyrosine specific protein phosphatases" evidence="2">
    <location>
        <begin position="170"/>
        <end position="232"/>
    </location>
</feature>
<dbReference type="Gene3D" id="3.90.190.10">
    <property type="entry name" value="Protein tyrosine phosphatase superfamily"/>
    <property type="match status" value="1"/>
</dbReference>
<dbReference type="Proteomes" id="UP000218387">
    <property type="component" value="Chromosome"/>
</dbReference>
<dbReference type="RefSeq" id="WP_096918925.1">
    <property type="nucleotide sequence ID" value="NZ_CP029487.1"/>
</dbReference>
<keyword evidence="4" id="KW-1185">Reference proteome</keyword>
<proteinExistence type="inferred from homology"/>
<dbReference type="AlphaFoldDB" id="A0A4P9CCE5"/>
<dbReference type="EMBL" id="CP029487">
    <property type="protein sequence ID" value="QCT73308.1"/>
    <property type="molecule type" value="Genomic_DNA"/>
</dbReference>
<dbReference type="PANTHER" id="PTHR31126:SF1">
    <property type="entry name" value="TYROSINE SPECIFIC PROTEIN PHOSPHATASES DOMAIN-CONTAINING PROTEIN"/>
    <property type="match status" value="1"/>
</dbReference>
<dbReference type="KEGG" id="emt:CPZ25_018965"/>
<gene>
    <name evidence="3" type="ORF">CPZ25_018965</name>
</gene>